<dbReference type="SMART" id="SM00774">
    <property type="entry name" value="WRKY"/>
    <property type="match status" value="2"/>
</dbReference>
<feature type="region of interest" description="Disordered" evidence="7">
    <location>
        <begin position="466"/>
        <end position="529"/>
    </location>
</feature>
<sequence>MPDGYPAAPPGMERPAPEAAAAAAEPPGAKAEEEEEGPKDVGVKGTGKEKETEKVEAEKEMEGKGKGKESMEVEEEGKEKEAKGKESMEVEEGKEKEGKGKAKEKEKETKVKVKEEGGEEKEKGKVEVVEAKRRPAGVGAETPILAVPMVAVPCFLASPAFAGHFSMSHQAALASVTAQAQIQLQSPTTPYSEGLPSPFPITPKAVMPLQRSPSGTEGSVRRSVLEKSASFQSRPHNHVSVNMVGDGFNWRKYGQKQVKSSENSRSYYRCTNSNCLAKKKVEHCPDGRVVEIIYRGTHNHEPPQKTRFVKERVAHITASSGDDETLRLVNNEIIESPSPGCKLEPGAVSEASEQQLFCSSDCEGDAGSKSEDDHPSTEPQPKRRIIETSTPLTPVLRTVREQKIIVQAGKTSDGYRWRKYGQKIVKGNPNPRSYYRCTHDGCPVRKHVEKAPDDDNNIVVTYEGKHNHDQPFRNNSESKDGPVPMIIPAETTSEQPSTMTSTSEQKQPISLLKDGGDEPMKGKTSEIGGEKAVESAQTLISIKTNPDDMKNTLLKDTSAAASLVCSVSSRQANATLGAALNSFTAFLTASTSMSISFPVSDATTVQPFFSSKYGRNSLAFSLDEKRATLQRFRKTSMP</sequence>
<dbReference type="PANTHER" id="PTHR31221:SF309">
    <property type="entry name" value="WRKY TRANSCRIPTION FACTOR 32-RELATED"/>
    <property type="match status" value="1"/>
</dbReference>
<dbReference type="PANTHER" id="PTHR31221">
    <property type="entry name" value="WRKY TRANSCRIPTION FACTOR PROTEIN 1-RELATED"/>
    <property type="match status" value="1"/>
</dbReference>
<reference evidence="9" key="1">
    <citation type="journal article" date="2009" name="Rice">
        <title>De Novo Next Generation Sequencing of Plant Genomes.</title>
        <authorList>
            <person name="Rounsley S."/>
            <person name="Marri P.R."/>
            <person name="Yu Y."/>
            <person name="He R."/>
            <person name="Sisneros N."/>
            <person name="Goicoechea J.L."/>
            <person name="Lee S.J."/>
            <person name="Angelova A."/>
            <person name="Kudrna D."/>
            <person name="Luo M."/>
            <person name="Affourtit J."/>
            <person name="Desany B."/>
            <person name="Knight J."/>
            <person name="Niazi F."/>
            <person name="Egholm M."/>
            <person name="Wing R.A."/>
        </authorList>
    </citation>
    <scope>NUCLEOTIDE SEQUENCE [LARGE SCALE GENOMIC DNA]</scope>
    <source>
        <strain evidence="9">cv. IRGC 105608</strain>
    </source>
</reference>
<evidence type="ECO:0000256" key="2">
    <source>
        <dbReference type="ARBA" id="ARBA00022737"/>
    </source>
</evidence>
<dbReference type="STRING" id="65489.A0A0D3GYA7"/>
<feature type="compositionally biased region" description="Basic and acidic residues" evidence="7">
    <location>
        <begin position="38"/>
        <end position="120"/>
    </location>
</feature>
<organism evidence="9">
    <name type="scientific">Oryza barthii</name>
    <dbReference type="NCBI Taxonomy" id="65489"/>
    <lineage>
        <taxon>Eukaryota</taxon>
        <taxon>Viridiplantae</taxon>
        <taxon>Streptophyta</taxon>
        <taxon>Embryophyta</taxon>
        <taxon>Tracheophyta</taxon>
        <taxon>Spermatophyta</taxon>
        <taxon>Magnoliopsida</taxon>
        <taxon>Liliopsida</taxon>
        <taxon>Poales</taxon>
        <taxon>Poaceae</taxon>
        <taxon>BOP clade</taxon>
        <taxon>Oryzoideae</taxon>
        <taxon>Oryzeae</taxon>
        <taxon>Oryzinae</taxon>
        <taxon>Oryza</taxon>
    </lineage>
</organism>
<dbReference type="GO" id="GO:0003700">
    <property type="term" value="F:DNA-binding transcription factor activity"/>
    <property type="evidence" value="ECO:0007669"/>
    <property type="project" value="InterPro"/>
</dbReference>
<feature type="region of interest" description="Disordered" evidence="7">
    <location>
        <begin position="1"/>
        <end position="120"/>
    </location>
</feature>
<evidence type="ECO:0000313" key="10">
    <source>
        <dbReference type="Proteomes" id="UP000026960"/>
    </source>
</evidence>
<keyword evidence="4" id="KW-0238">DNA-binding</keyword>
<dbReference type="EnsemblPlants" id="OBART08G08630.1">
    <property type="protein sequence ID" value="OBART08G08630.1"/>
    <property type="gene ID" value="OBART08G08630"/>
</dbReference>
<evidence type="ECO:0000256" key="6">
    <source>
        <dbReference type="ARBA" id="ARBA00023242"/>
    </source>
</evidence>
<evidence type="ECO:0000259" key="8">
    <source>
        <dbReference type="PROSITE" id="PS50811"/>
    </source>
</evidence>
<proteinExistence type="predicted"/>
<dbReference type="PROSITE" id="PS50811">
    <property type="entry name" value="WRKY"/>
    <property type="match status" value="2"/>
</dbReference>
<dbReference type="InterPro" id="IPR044810">
    <property type="entry name" value="WRKY_plant"/>
</dbReference>
<feature type="compositionally biased region" description="Basic and acidic residues" evidence="7">
    <location>
        <begin position="466"/>
        <end position="480"/>
    </location>
</feature>
<evidence type="ECO:0000313" key="9">
    <source>
        <dbReference type="EnsemblPlants" id="OBART08G08630.1"/>
    </source>
</evidence>
<dbReference type="FunFam" id="2.20.25.80:FF:000006">
    <property type="entry name" value="WRKY transcription factor"/>
    <property type="match status" value="2"/>
</dbReference>
<dbReference type="GO" id="GO:0005634">
    <property type="term" value="C:nucleus"/>
    <property type="evidence" value="ECO:0007669"/>
    <property type="project" value="UniProtKB-SubCell"/>
</dbReference>
<comment type="subcellular location">
    <subcellularLocation>
        <location evidence="1">Nucleus</location>
    </subcellularLocation>
</comment>
<feature type="compositionally biased region" description="Low complexity" evidence="7">
    <location>
        <begin position="10"/>
        <end position="29"/>
    </location>
</feature>
<dbReference type="Pfam" id="PF03106">
    <property type="entry name" value="WRKY"/>
    <property type="match status" value="2"/>
</dbReference>
<dbReference type="InterPro" id="IPR036576">
    <property type="entry name" value="WRKY_dom_sf"/>
</dbReference>
<dbReference type="Gramene" id="OBART08G08630.1">
    <property type="protein sequence ID" value="OBART08G08630.1"/>
    <property type="gene ID" value="OBART08G08630"/>
</dbReference>
<feature type="compositionally biased region" description="Basic and acidic residues" evidence="7">
    <location>
        <begin position="514"/>
        <end position="529"/>
    </location>
</feature>
<protein>
    <recommendedName>
        <fullName evidence="8">WRKY domain-containing protein</fullName>
    </recommendedName>
</protein>
<dbReference type="SUPFAM" id="SSF118290">
    <property type="entry name" value="WRKY DNA-binding domain"/>
    <property type="match status" value="2"/>
</dbReference>
<evidence type="ECO:0000256" key="3">
    <source>
        <dbReference type="ARBA" id="ARBA00023015"/>
    </source>
</evidence>
<feature type="region of interest" description="Disordered" evidence="7">
    <location>
        <begin position="361"/>
        <end position="386"/>
    </location>
</feature>
<dbReference type="Proteomes" id="UP000026960">
    <property type="component" value="Chromosome 8"/>
</dbReference>
<feature type="domain" description="WRKY" evidence="8">
    <location>
        <begin position="406"/>
        <end position="471"/>
    </location>
</feature>
<keyword evidence="2" id="KW-0677">Repeat</keyword>
<evidence type="ECO:0000256" key="7">
    <source>
        <dbReference type="SAM" id="MobiDB-lite"/>
    </source>
</evidence>
<dbReference type="HOGENOM" id="CLU_034997_1_0_1"/>
<feature type="domain" description="WRKY" evidence="8">
    <location>
        <begin position="239"/>
        <end position="303"/>
    </location>
</feature>
<evidence type="ECO:0000256" key="1">
    <source>
        <dbReference type="ARBA" id="ARBA00004123"/>
    </source>
</evidence>
<evidence type="ECO:0000256" key="4">
    <source>
        <dbReference type="ARBA" id="ARBA00023125"/>
    </source>
</evidence>
<dbReference type="InterPro" id="IPR003657">
    <property type="entry name" value="WRKY_dom"/>
</dbReference>
<name>A0A0D3GYA7_9ORYZ</name>
<evidence type="ECO:0000256" key="5">
    <source>
        <dbReference type="ARBA" id="ARBA00023163"/>
    </source>
</evidence>
<keyword evidence="3" id="KW-0805">Transcription regulation</keyword>
<keyword evidence="5" id="KW-0804">Transcription</keyword>
<accession>A0A0D3GYA7</accession>
<dbReference type="eggNOG" id="ENOG502QSNR">
    <property type="taxonomic scope" value="Eukaryota"/>
</dbReference>
<dbReference type="GO" id="GO:0043565">
    <property type="term" value="F:sequence-specific DNA binding"/>
    <property type="evidence" value="ECO:0007669"/>
    <property type="project" value="InterPro"/>
</dbReference>
<dbReference type="Gene3D" id="2.20.25.80">
    <property type="entry name" value="WRKY domain"/>
    <property type="match status" value="2"/>
</dbReference>
<dbReference type="PaxDb" id="65489-OBART08G08630.1"/>
<reference evidence="9" key="2">
    <citation type="submission" date="2015-03" db="UniProtKB">
        <authorList>
            <consortium name="EnsemblPlants"/>
        </authorList>
    </citation>
    <scope>IDENTIFICATION</scope>
</reference>
<feature type="compositionally biased region" description="Basic and acidic residues" evidence="7">
    <location>
        <begin position="366"/>
        <end position="386"/>
    </location>
</feature>
<keyword evidence="10" id="KW-1185">Reference proteome</keyword>
<feature type="compositionally biased region" description="Polar residues" evidence="7">
    <location>
        <begin position="490"/>
        <end position="508"/>
    </location>
</feature>
<dbReference type="AlphaFoldDB" id="A0A0D3GYA7"/>
<keyword evidence="6" id="KW-0539">Nucleus</keyword>